<organism evidence="2 3">
    <name type="scientific">Streptosporangium saharense</name>
    <dbReference type="NCBI Taxonomy" id="1706840"/>
    <lineage>
        <taxon>Bacteria</taxon>
        <taxon>Bacillati</taxon>
        <taxon>Actinomycetota</taxon>
        <taxon>Actinomycetes</taxon>
        <taxon>Streptosporangiales</taxon>
        <taxon>Streptosporangiaceae</taxon>
        <taxon>Streptosporangium</taxon>
    </lineage>
</organism>
<comment type="caution">
    <text evidence="2">The sequence shown here is derived from an EMBL/GenBank/DDBJ whole genome shotgun (WGS) entry which is preliminary data.</text>
</comment>
<accession>A0A7W7VLT6</accession>
<name>A0A7W7VLT6_9ACTN</name>
<feature type="region of interest" description="Disordered" evidence="1">
    <location>
        <begin position="80"/>
        <end position="100"/>
    </location>
</feature>
<proteinExistence type="predicted"/>
<evidence type="ECO:0000313" key="2">
    <source>
        <dbReference type="EMBL" id="MBB4914774.1"/>
    </source>
</evidence>
<gene>
    <name evidence="2" type="ORF">FHS44_001859</name>
</gene>
<reference evidence="2 3" key="1">
    <citation type="submission" date="2020-08" db="EMBL/GenBank/DDBJ databases">
        <title>Genomic Encyclopedia of Type Strains, Phase III (KMG-III): the genomes of soil and plant-associated and newly described type strains.</title>
        <authorList>
            <person name="Whitman W."/>
        </authorList>
    </citation>
    <scope>NUCLEOTIDE SEQUENCE [LARGE SCALE GENOMIC DNA]</scope>
    <source>
        <strain evidence="2 3">CECT 8840</strain>
    </source>
</reference>
<sequence>MAGWRNQSVWGWDPALKTWYAQLTRDSAGYDAMERGPQIWLSPPRVPVISTPAALAVKIAKVTRTEVAAVRTAMNDSLPGRHDPLWLPEEEPHPGTGHSFGGIIQRLIPRWGRP</sequence>
<dbReference type="EMBL" id="JACHJP010000002">
    <property type="protein sequence ID" value="MBB4914774.1"/>
    <property type="molecule type" value="Genomic_DNA"/>
</dbReference>
<keyword evidence="3" id="KW-1185">Reference proteome</keyword>
<protein>
    <submittedName>
        <fullName evidence="2">Uncharacterized protein</fullName>
    </submittedName>
</protein>
<dbReference type="AlphaFoldDB" id="A0A7W7VLT6"/>
<evidence type="ECO:0000256" key="1">
    <source>
        <dbReference type="SAM" id="MobiDB-lite"/>
    </source>
</evidence>
<evidence type="ECO:0000313" key="3">
    <source>
        <dbReference type="Proteomes" id="UP000552644"/>
    </source>
</evidence>
<dbReference type="Proteomes" id="UP000552644">
    <property type="component" value="Unassembled WGS sequence"/>
</dbReference>
<dbReference type="RefSeq" id="WP_184713532.1">
    <property type="nucleotide sequence ID" value="NZ_JACHJP010000002.1"/>
</dbReference>